<evidence type="ECO:0000259" key="7">
    <source>
        <dbReference type="Pfam" id="PF02737"/>
    </source>
</evidence>
<feature type="binding site" evidence="5">
    <location>
        <position position="90"/>
    </location>
    <ligand>
        <name>NAD(+)</name>
        <dbReference type="ChEBI" id="CHEBI:57540"/>
    </ligand>
</feature>
<dbReference type="PANTHER" id="PTHR48075">
    <property type="entry name" value="3-HYDROXYACYL-COA DEHYDROGENASE FAMILY PROTEIN"/>
    <property type="match status" value="1"/>
</dbReference>
<feature type="binding site" evidence="5">
    <location>
        <position position="171"/>
    </location>
    <ligand>
        <name>NAD(+)</name>
        <dbReference type="ChEBI" id="CHEBI:57540"/>
    </ligand>
</feature>
<dbReference type="InterPro" id="IPR008927">
    <property type="entry name" value="6-PGluconate_DH-like_C_sf"/>
</dbReference>
<reference evidence="8" key="1">
    <citation type="submission" date="2019-05" db="EMBL/GenBank/DDBJ databases">
        <title>The biosynthetic gene clusters of the bacterial maytansinoids are dispersing through reshuffling.</title>
        <authorList>
            <person name="Li X."/>
            <person name="Wu X."/>
            <person name="Wang H."/>
            <person name="Lu C."/>
            <person name="Bai L."/>
            <person name="Shen Y."/>
        </authorList>
    </citation>
    <scope>NUCLEOTIDE SEQUENCE</scope>
    <source>
        <strain evidence="8">CP2808</strain>
    </source>
</reference>
<organism evidence="8">
    <name type="scientific">Amycolatopsis sp. CP2808</name>
    <dbReference type="NCBI Taxonomy" id="411144"/>
    <lineage>
        <taxon>Bacteria</taxon>
        <taxon>Bacillati</taxon>
        <taxon>Actinomycetota</taxon>
        <taxon>Actinomycetes</taxon>
        <taxon>Pseudonocardiales</taxon>
        <taxon>Pseudonocardiaceae</taxon>
        <taxon>Amycolatopsis</taxon>
    </lineage>
</organism>
<dbReference type="GO" id="GO:0006631">
    <property type="term" value="P:fatty acid metabolic process"/>
    <property type="evidence" value="ECO:0007669"/>
    <property type="project" value="InterPro"/>
</dbReference>
<dbReference type="GO" id="GO:0016616">
    <property type="term" value="F:oxidoreductase activity, acting on the CH-OH group of donors, NAD or NADP as acceptor"/>
    <property type="evidence" value="ECO:0007669"/>
    <property type="project" value="InterPro"/>
</dbReference>
<dbReference type="Gene3D" id="1.10.1040.10">
    <property type="entry name" value="N-(1-d-carboxylethyl)-l-norvaline Dehydrogenase, domain 2"/>
    <property type="match status" value="1"/>
</dbReference>
<dbReference type="PANTHER" id="PTHR48075:SF5">
    <property type="entry name" value="3-HYDROXYBUTYRYL-COA DEHYDROGENASE"/>
    <property type="match status" value="1"/>
</dbReference>
<dbReference type="EMBL" id="MK934297">
    <property type="protein sequence ID" value="QGJ79662.1"/>
    <property type="molecule type" value="Genomic_DNA"/>
</dbReference>
<comment type="similarity">
    <text evidence="2">Belongs to the 3-hydroxyacyl-CoA dehydrogenase family.</text>
</comment>
<dbReference type="Pfam" id="PF00725">
    <property type="entry name" value="3HCDH"/>
    <property type="match status" value="1"/>
</dbReference>
<dbReference type="Pfam" id="PF02737">
    <property type="entry name" value="3HCDH_N"/>
    <property type="match status" value="1"/>
</dbReference>
<feature type="site" description="Important for catalytic activity" evidence="4">
    <location>
        <position position="192"/>
    </location>
</feature>
<evidence type="ECO:0000259" key="6">
    <source>
        <dbReference type="Pfam" id="PF00725"/>
    </source>
</evidence>
<dbReference type="InterPro" id="IPR022694">
    <property type="entry name" value="3-OHacyl-CoA_DH"/>
</dbReference>
<feature type="binding site" evidence="5">
    <location>
        <position position="195"/>
    </location>
    <ligand>
        <name>NAD(+)</name>
        <dbReference type="ChEBI" id="CHEBI:57540"/>
    </ligand>
</feature>
<sequence length="339" mass="35040">MFPNLGRVAAGDNVIAPGRVPPGRNRKPIAAPMGGEWKVFPAPASPAGPTVTSVTGDRVTDRVTLLGAGVMGSGIATLVLGQGFPVLLIDIDGAALDKARSDVEAQLRMAQLMGARGGDTGELSTSTVAADAAESTVVIEAITERADLKAAALREMTRIVRPGTPLVSNTSSIPIAELAAVLDRPEDLAGTHFMNPAYLIGTVEVVKAAGTARATMDAVTGLLTALGRVPVVVGDAPGFVTSRILHPMINAAARVVQAGTATAEAVDTLMRDCLGHRTGPLRTADLIGLDNLVDSLAVLHARTGDEDCLPCELLLTKVREGSLGRKSGRGFFDYQEAMP</sequence>
<dbReference type="AlphaFoldDB" id="A0A649UQ95"/>
<protein>
    <submittedName>
        <fullName evidence="8">3-hydroxyacyl-CoA dehydrogenase</fullName>
    </submittedName>
</protein>
<evidence type="ECO:0000256" key="3">
    <source>
        <dbReference type="ARBA" id="ARBA00023002"/>
    </source>
</evidence>
<dbReference type="SUPFAM" id="SSF51735">
    <property type="entry name" value="NAD(P)-binding Rossmann-fold domains"/>
    <property type="match status" value="1"/>
</dbReference>
<evidence type="ECO:0000313" key="8">
    <source>
        <dbReference type="EMBL" id="QGJ79662.1"/>
    </source>
</evidence>
<dbReference type="GO" id="GO:0070403">
    <property type="term" value="F:NAD+ binding"/>
    <property type="evidence" value="ECO:0007669"/>
    <property type="project" value="InterPro"/>
</dbReference>
<keyword evidence="3" id="KW-0560">Oxidoreductase</keyword>
<dbReference type="InterPro" id="IPR013328">
    <property type="entry name" value="6PGD_dom2"/>
</dbReference>
<keyword evidence="5" id="KW-0520">NAD</keyword>
<feature type="domain" description="3-hydroxyacyl-CoA dehydrogenase NAD binding" evidence="7">
    <location>
        <begin position="63"/>
        <end position="235"/>
    </location>
</feature>
<gene>
    <name evidence="8" type="primary">acm13</name>
</gene>
<comment type="pathway">
    <text evidence="1">Lipid metabolism; butanoate metabolism.</text>
</comment>
<feature type="binding site" evidence="5">
    <location>
        <begin position="67"/>
        <end position="72"/>
    </location>
    <ligand>
        <name>NAD(+)</name>
        <dbReference type="ChEBI" id="CHEBI:57540"/>
    </ligand>
</feature>
<dbReference type="SUPFAM" id="SSF48179">
    <property type="entry name" value="6-phosphogluconate dehydrogenase C-terminal domain-like"/>
    <property type="match status" value="1"/>
</dbReference>
<feature type="binding site" evidence="5">
    <location>
        <position position="149"/>
    </location>
    <ligand>
        <name>NAD(+)</name>
        <dbReference type="ChEBI" id="CHEBI:57540"/>
    </ligand>
</feature>
<evidence type="ECO:0000256" key="5">
    <source>
        <dbReference type="PIRSR" id="PIRSR000105-2"/>
    </source>
</evidence>
<dbReference type="PIRSF" id="PIRSF000105">
    <property type="entry name" value="HCDH"/>
    <property type="match status" value="1"/>
</dbReference>
<dbReference type="InterPro" id="IPR006176">
    <property type="entry name" value="3-OHacyl-CoA_DH_NAD-bd"/>
</dbReference>
<dbReference type="InterPro" id="IPR036291">
    <property type="entry name" value="NAD(P)-bd_dom_sf"/>
</dbReference>
<feature type="binding site" evidence="5">
    <location>
        <position position="326"/>
    </location>
    <ligand>
        <name>NAD(+)</name>
        <dbReference type="ChEBI" id="CHEBI:57540"/>
    </ligand>
</feature>
<accession>A0A649UQ95</accession>
<dbReference type="InterPro" id="IPR006108">
    <property type="entry name" value="3HC_DH_C"/>
</dbReference>
<feature type="domain" description="3-hydroxyacyl-CoA dehydrogenase C-terminal" evidence="6">
    <location>
        <begin position="238"/>
        <end position="334"/>
    </location>
</feature>
<evidence type="ECO:0000256" key="1">
    <source>
        <dbReference type="ARBA" id="ARBA00005086"/>
    </source>
</evidence>
<dbReference type="Gene3D" id="3.40.50.720">
    <property type="entry name" value="NAD(P)-binding Rossmann-like Domain"/>
    <property type="match status" value="1"/>
</dbReference>
<evidence type="ECO:0000256" key="4">
    <source>
        <dbReference type="PIRSR" id="PIRSR000105-1"/>
    </source>
</evidence>
<name>A0A649UQ95_9PSEU</name>
<proteinExistence type="inferred from homology"/>
<feature type="binding site" evidence="5">
    <location>
        <position position="144"/>
    </location>
    <ligand>
        <name>NAD(+)</name>
        <dbReference type="ChEBI" id="CHEBI:57540"/>
    </ligand>
</feature>
<evidence type="ECO:0000256" key="2">
    <source>
        <dbReference type="ARBA" id="ARBA00009463"/>
    </source>
</evidence>